<name>A0A1B0ZJV5_9MICO</name>
<evidence type="ECO:0000256" key="1">
    <source>
        <dbReference type="ARBA" id="ARBA00022679"/>
    </source>
</evidence>
<evidence type="ECO:0000259" key="2">
    <source>
        <dbReference type="PROSITE" id="PS51099"/>
    </source>
</evidence>
<organism evidence="3 4">
    <name type="scientific">Dermabacter vaginalis</name>
    <dbReference type="NCBI Taxonomy" id="1630135"/>
    <lineage>
        <taxon>Bacteria</taxon>
        <taxon>Bacillati</taxon>
        <taxon>Actinomycetota</taxon>
        <taxon>Actinomycetes</taxon>
        <taxon>Micrococcales</taxon>
        <taxon>Dermabacteraceae</taxon>
        <taxon>Dermabacter</taxon>
    </lineage>
</organism>
<evidence type="ECO:0000313" key="3">
    <source>
        <dbReference type="EMBL" id="ANP28304.1"/>
    </source>
</evidence>
<dbReference type="Gene3D" id="3.40.50.2300">
    <property type="match status" value="1"/>
</dbReference>
<dbReference type="Pfam" id="PF02302">
    <property type="entry name" value="PTS_IIB"/>
    <property type="match status" value="1"/>
</dbReference>
<dbReference type="InterPro" id="IPR013011">
    <property type="entry name" value="PTS_EIIB_2"/>
</dbReference>
<dbReference type="InterPro" id="IPR036095">
    <property type="entry name" value="PTS_EIIB-like_sf"/>
</dbReference>
<dbReference type="AlphaFoldDB" id="A0A1B0ZJV5"/>
<feature type="domain" description="PTS EIIB type-2" evidence="2">
    <location>
        <begin position="1"/>
        <end position="94"/>
    </location>
</feature>
<dbReference type="GO" id="GO:0009401">
    <property type="term" value="P:phosphoenolpyruvate-dependent sugar phosphotransferase system"/>
    <property type="evidence" value="ECO:0007669"/>
    <property type="project" value="InterPro"/>
</dbReference>
<dbReference type="STRING" id="1630135.DAD186_17540"/>
<dbReference type="EC" id="2.7.1.191" evidence="3"/>
<dbReference type="GO" id="GO:0008982">
    <property type="term" value="F:protein-N(PI)-phosphohistidine-sugar phosphotransferase activity"/>
    <property type="evidence" value="ECO:0007669"/>
    <property type="project" value="InterPro"/>
</dbReference>
<dbReference type="Proteomes" id="UP000092596">
    <property type="component" value="Chromosome"/>
</dbReference>
<dbReference type="PROSITE" id="PS51099">
    <property type="entry name" value="PTS_EIIB_TYPE_2"/>
    <property type="match status" value="1"/>
</dbReference>
<evidence type="ECO:0000313" key="4">
    <source>
        <dbReference type="Proteomes" id="UP000092596"/>
    </source>
</evidence>
<gene>
    <name evidence="3" type="ORF">DAD186_17540</name>
</gene>
<protein>
    <submittedName>
        <fullName evidence="3">Protein-N-phosphohistidine-sugar phosphotransferase</fullName>
        <ecNumber evidence="3">2.7.1.191</ecNumber>
    </submittedName>
</protein>
<accession>A0A1B0ZJV5</accession>
<dbReference type="InterPro" id="IPR003501">
    <property type="entry name" value="PTS_EIIB_2/3"/>
</dbReference>
<dbReference type="EMBL" id="CP012117">
    <property type="protein sequence ID" value="ANP28304.1"/>
    <property type="molecule type" value="Genomic_DNA"/>
</dbReference>
<keyword evidence="1 3" id="KW-0808">Transferase</keyword>
<reference evidence="3 4" key="1">
    <citation type="submission" date="2015-06" db="EMBL/GenBank/DDBJ databases">
        <title>Investigation of pathophysiology for high-risk pregnancy and development of treatment modality based on it.</title>
        <authorList>
            <person name="Kim B.-C."/>
            <person name="Lim S."/>
        </authorList>
    </citation>
    <scope>NUCLEOTIDE SEQUENCE [LARGE SCALE GENOMIC DNA]</scope>
    <source>
        <strain evidence="3 4">AD1-86</strain>
    </source>
</reference>
<dbReference type="SUPFAM" id="SSF52794">
    <property type="entry name" value="PTS system IIB component-like"/>
    <property type="match status" value="1"/>
</dbReference>
<dbReference type="RefSeq" id="WP_065248314.1">
    <property type="nucleotide sequence ID" value="NZ_CP012117.1"/>
</dbReference>
<dbReference type="KEGG" id="dva:DAD186_17540"/>
<sequence length="101" mass="10716">MKHIAVVCGAGVATSSVIRKRIKAHYDVRGIDVNVTQATVMDMLSPQFSADAIVTTVTIPSSIGIPQLSGMPLLLGTDSSVTFEALDELLGFTSRREDPQA</sequence>
<proteinExistence type="predicted"/>